<accession>A0A812KIP2</accession>
<organism evidence="2 3">
    <name type="scientific">Symbiodinium natans</name>
    <dbReference type="NCBI Taxonomy" id="878477"/>
    <lineage>
        <taxon>Eukaryota</taxon>
        <taxon>Sar</taxon>
        <taxon>Alveolata</taxon>
        <taxon>Dinophyceae</taxon>
        <taxon>Suessiales</taxon>
        <taxon>Symbiodiniaceae</taxon>
        <taxon>Symbiodinium</taxon>
    </lineage>
</organism>
<dbReference type="OrthoDB" id="444722at2759"/>
<evidence type="ECO:0000256" key="1">
    <source>
        <dbReference type="SAM" id="MobiDB-lite"/>
    </source>
</evidence>
<keyword evidence="3" id="KW-1185">Reference proteome</keyword>
<reference evidence="2" key="1">
    <citation type="submission" date="2021-02" db="EMBL/GenBank/DDBJ databases">
        <authorList>
            <person name="Dougan E. K."/>
            <person name="Rhodes N."/>
            <person name="Thang M."/>
            <person name="Chan C."/>
        </authorList>
    </citation>
    <scope>NUCLEOTIDE SEQUENCE</scope>
</reference>
<comment type="caution">
    <text evidence="2">The sequence shown here is derived from an EMBL/GenBank/DDBJ whole genome shotgun (WGS) entry which is preliminary data.</text>
</comment>
<dbReference type="EMBL" id="CAJNDS010000682">
    <property type="protein sequence ID" value="CAE7227952.1"/>
    <property type="molecule type" value="Genomic_DNA"/>
</dbReference>
<sequence length="258" mass="29169">IQRGWRIIEVNRVPLAPEDVPRALARYQDPPQDLGKYTVTFDFTECRRELSRPVSKAKPKETPKWKCPKSFPLLHAALEGHLYKEPSRMGPERWKHPELVAGTRQWYEANNLSYKRGARDAGRGEWVHATGPHGELPKGVPRWPATKAEAKSKKKGSFTSKVSLFLSRDVQRSAESLLSLSGSQSLPSLVLGQVPYPPTPAFVRDVMRRWCEDQAAREEEEERLQKEAEAAEQAAREQAEEDAHLLADPRGSRLGFGL</sequence>
<feature type="region of interest" description="Disordered" evidence="1">
    <location>
        <begin position="218"/>
        <end position="258"/>
    </location>
</feature>
<feature type="compositionally biased region" description="Basic and acidic residues" evidence="1">
    <location>
        <begin position="218"/>
        <end position="251"/>
    </location>
</feature>
<proteinExistence type="predicted"/>
<gene>
    <name evidence="2" type="ORF">SNAT2548_LOCUS9033</name>
</gene>
<evidence type="ECO:0000313" key="2">
    <source>
        <dbReference type="EMBL" id="CAE7227952.1"/>
    </source>
</evidence>
<dbReference type="Proteomes" id="UP000604046">
    <property type="component" value="Unassembled WGS sequence"/>
</dbReference>
<protein>
    <submittedName>
        <fullName evidence="2">Uncharacterized protein</fullName>
    </submittedName>
</protein>
<feature type="non-terminal residue" evidence="2">
    <location>
        <position position="258"/>
    </location>
</feature>
<dbReference type="AlphaFoldDB" id="A0A812KIP2"/>
<evidence type="ECO:0000313" key="3">
    <source>
        <dbReference type="Proteomes" id="UP000604046"/>
    </source>
</evidence>
<name>A0A812KIP2_9DINO</name>